<feature type="transmembrane region" description="Helical" evidence="1">
    <location>
        <begin position="143"/>
        <end position="162"/>
    </location>
</feature>
<keyword evidence="1" id="KW-0472">Membrane</keyword>
<evidence type="ECO:0000313" key="3">
    <source>
        <dbReference type="EMBL" id="HJB28165.1"/>
    </source>
</evidence>
<accession>A0A9D2LRC6</accession>
<reference evidence="3" key="1">
    <citation type="journal article" date="2021" name="PeerJ">
        <title>Extensive microbial diversity within the chicken gut microbiome revealed by metagenomics and culture.</title>
        <authorList>
            <person name="Gilroy R."/>
            <person name="Ravi A."/>
            <person name="Getino M."/>
            <person name="Pursley I."/>
            <person name="Horton D.L."/>
            <person name="Alikhan N.F."/>
            <person name="Baker D."/>
            <person name="Gharbi K."/>
            <person name="Hall N."/>
            <person name="Watson M."/>
            <person name="Adriaenssens E.M."/>
            <person name="Foster-Nyarko E."/>
            <person name="Jarju S."/>
            <person name="Secka A."/>
            <person name="Antonio M."/>
            <person name="Oren A."/>
            <person name="Chaudhuri R.R."/>
            <person name="La Ragione R."/>
            <person name="Hildebrand F."/>
            <person name="Pallen M.J."/>
        </authorList>
    </citation>
    <scope>NUCLEOTIDE SEQUENCE</scope>
    <source>
        <strain evidence="3">ChiSjej1B19-5720</strain>
    </source>
</reference>
<feature type="domain" description="Sensor histidine kinase NatK-like C-terminal" evidence="2">
    <location>
        <begin position="357"/>
        <end position="470"/>
    </location>
</feature>
<dbReference type="InterPro" id="IPR036890">
    <property type="entry name" value="HATPase_C_sf"/>
</dbReference>
<reference evidence="3" key="2">
    <citation type="submission" date="2021-04" db="EMBL/GenBank/DDBJ databases">
        <authorList>
            <person name="Gilroy R."/>
        </authorList>
    </citation>
    <scope>NUCLEOTIDE SEQUENCE</scope>
    <source>
        <strain evidence="3">ChiSjej1B19-5720</strain>
    </source>
</reference>
<feature type="transmembrane region" description="Helical" evidence="1">
    <location>
        <begin position="72"/>
        <end position="91"/>
    </location>
</feature>
<dbReference type="AlphaFoldDB" id="A0A9D2LRC6"/>
<comment type="caution">
    <text evidence="3">The sequence shown here is derived from an EMBL/GenBank/DDBJ whole genome shotgun (WGS) entry which is preliminary data.</text>
</comment>
<dbReference type="CDD" id="cd16935">
    <property type="entry name" value="HATPase_AgrC-ComD-like"/>
    <property type="match status" value="1"/>
</dbReference>
<name>A0A9D2LRC6_9FIRM</name>
<organism evidence="3 4">
    <name type="scientific">Candidatus Blautia faecavium</name>
    <dbReference type="NCBI Taxonomy" id="2838487"/>
    <lineage>
        <taxon>Bacteria</taxon>
        <taxon>Bacillati</taxon>
        <taxon>Bacillota</taxon>
        <taxon>Clostridia</taxon>
        <taxon>Lachnospirales</taxon>
        <taxon>Lachnospiraceae</taxon>
        <taxon>Blautia</taxon>
    </lineage>
</organism>
<feature type="transmembrane region" description="Helical" evidence="1">
    <location>
        <begin position="98"/>
        <end position="123"/>
    </location>
</feature>
<feature type="transmembrane region" description="Helical" evidence="1">
    <location>
        <begin position="174"/>
        <end position="196"/>
    </location>
</feature>
<keyword evidence="1" id="KW-1133">Transmembrane helix</keyword>
<dbReference type="Pfam" id="PF14501">
    <property type="entry name" value="HATPase_c_5"/>
    <property type="match status" value="1"/>
</dbReference>
<feature type="transmembrane region" description="Helical" evidence="1">
    <location>
        <begin position="15"/>
        <end position="37"/>
    </location>
</feature>
<dbReference type="PANTHER" id="PTHR40448:SF1">
    <property type="entry name" value="TWO-COMPONENT SENSOR HISTIDINE KINASE"/>
    <property type="match status" value="1"/>
</dbReference>
<dbReference type="Gene3D" id="3.30.565.10">
    <property type="entry name" value="Histidine kinase-like ATPase, C-terminal domain"/>
    <property type="match status" value="1"/>
</dbReference>
<dbReference type="SUPFAM" id="SSF55874">
    <property type="entry name" value="ATPase domain of HSP90 chaperone/DNA topoisomerase II/histidine kinase"/>
    <property type="match status" value="1"/>
</dbReference>
<dbReference type="EMBL" id="DWYZ01000099">
    <property type="protein sequence ID" value="HJB28165.1"/>
    <property type="molecule type" value="Genomic_DNA"/>
</dbReference>
<dbReference type="InterPro" id="IPR032834">
    <property type="entry name" value="NatK-like_C"/>
</dbReference>
<dbReference type="GO" id="GO:0042802">
    <property type="term" value="F:identical protein binding"/>
    <property type="evidence" value="ECO:0007669"/>
    <property type="project" value="TreeGrafter"/>
</dbReference>
<evidence type="ECO:0000313" key="4">
    <source>
        <dbReference type="Proteomes" id="UP000823842"/>
    </source>
</evidence>
<sequence length="474" mass="54115">MAETLLDSTWATEGILLWVLLEFLETGIYVYLISGILPDIKNAGKTGKIIMGAVFILMAGIIGMKYRIGSIFSNLAFFYSIVVLILGTWAACRKKLGLIAGIVMTYSAFILLLVYMAAFALLLTASCMEIQTVSMVFAKGRSNVVFIIIRLMVLLLIFPVLYRIRNTVGIRRQILEYRGLLLIVGTVLSVLVLEYQNFLEYAFYYLPASIPAGTTILRDVLLGLLTSVVLGAAAGILFLKNRSIRSENDFLLMKEELEQQKYAEIRMAVEKNRELVHDTKNHYLIIREYVRKKDYESLENYVSDLQENFIRTDSWVYTGNHVLDLILGQKQMLAREKGIRFDLQVSPLSRLPFGDREICSLFGNLLDNALEACERVMEEEKTAKESTINDQKAQLWIQVKIEQKKQLLFIEIANSADQSPERKERKLLTRKKDSSLHGYGLKSVERIVEEHDGVIFYDAEDRVFTVKVTFFDIE</sequence>
<dbReference type="Proteomes" id="UP000823842">
    <property type="component" value="Unassembled WGS sequence"/>
</dbReference>
<proteinExistence type="predicted"/>
<evidence type="ECO:0000259" key="2">
    <source>
        <dbReference type="Pfam" id="PF14501"/>
    </source>
</evidence>
<dbReference type="PANTHER" id="PTHR40448">
    <property type="entry name" value="TWO-COMPONENT SENSOR HISTIDINE KINASE"/>
    <property type="match status" value="1"/>
</dbReference>
<feature type="transmembrane region" description="Helical" evidence="1">
    <location>
        <begin position="216"/>
        <end position="239"/>
    </location>
</feature>
<protein>
    <submittedName>
        <fullName evidence="3">GHKL domain-containing protein</fullName>
    </submittedName>
</protein>
<keyword evidence="1" id="KW-0812">Transmembrane</keyword>
<evidence type="ECO:0000256" key="1">
    <source>
        <dbReference type="SAM" id="Phobius"/>
    </source>
</evidence>
<feature type="transmembrane region" description="Helical" evidence="1">
    <location>
        <begin position="49"/>
        <end position="66"/>
    </location>
</feature>
<gene>
    <name evidence="3" type="ORF">IAA06_05140</name>
</gene>